<sequence length="99" mass="10855">MVNRFKMRTRFPTSTTNGFPPYNLKVCMFDRKNLLSDGVGSPVHKFEEHKPPVLFVFSGVQTGLMLPAPAAVGFHSIIGISAAKASATSLEVYIFLPLL</sequence>
<organism evidence="1 2">
    <name type="scientific">Lactuca virosa</name>
    <dbReference type="NCBI Taxonomy" id="75947"/>
    <lineage>
        <taxon>Eukaryota</taxon>
        <taxon>Viridiplantae</taxon>
        <taxon>Streptophyta</taxon>
        <taxon>Embryophyta</taxon>
        <taxon>Tracheophyta</taxon>
        <taxon>Spermatophyta</taxon>
        <taxon>Magnoliopsida</taxon>
        <taxon>eudicotyledons</taxon>
        <taxon>Gunneridae</taxon>
        <taxon>Pentapetalae</taxon>
        <taxon>asterids</taxon>
        <taxon>campanulids</taxon>
        <taxon>Asterales</taxon>
        <taxon>Asteraceae</taxon>
        <taxon>Cichorioideae</taxon>
        <taxon>Cichorieae</taxon>
        <taxon>Lactucinae</taxon>
        <taxon>Lactuca</taxon>
    </lineage>
</organism>
<proteinExistence type="predicted"/>
<dbReference type="AlphaFoldDB" id="A0AAU9M159"/>
<dbReference type="EMBL" id="CAKMRJ010000963">
    <property type="protein sequence ID" value="CAH1420307.1"/>
    <property type="molecule type" value="Genomic_DNA"/>
</dbReference>
<reference evidence="1 2" key="1">
    <citation type="submission" date="2022-01" db="EMBL/GenBank/DDBJ databases">
        <authorList>
            <person name="Xiong W."/>
            <person name="Schranz E."/>
        </authorList>
    </citation>
    <scope>NUCLEOTIDE SEQUENCE [LARGE SCALE GENOMIC DNA]</scope>
</reference>
<comment type="caution">
    <text evidence="1">The sequence shown here is derived from an EMBL/GenBank/DDBJ whole genome shotgun (WGS) entry which is preliminary data.</text>
</comment>
<dbReference type="Proteomes" id="UP001157418">
    <property type="component" value="Unassembled WGS sequence"/>
</dbReference>
<evidence type="ECO:0000313" key="2">
    <source>
        <dbReference type="Proteomes" id="UP001157418"/>
    </source>
</evidence>
<keyword evidence="2" id="KW-1185">Reference proteome</keyword>
<protein>
    <submittedName>
        <fullName evidence="1">Uncharacterized protein</fullName>
    </submittedName>
</protein>
<name>A0AAU9M159_9ASTR</name>
<gene>
    <name evidence="1" type="ORF">LVIROSA_LOCUS7784</name>
</gene>
<accession>A0AAU9M159</accession>
<evidence type="ECO:0000313" key="1">
    <source>
        <dbReference type="EMBL" id="CAH1420307.1"/>
    </source>
</evidence>